<accession>A0A4S2MQ29</accession>
<evidence type="ECO:0000256" key="6">
    <source>
        <dbReference type="ARBA" id="ARBA00022679"/>
    </source>
</evidence>
<proteinExistence type="inferred from homology"/>
<dbReference type="InterPro" id="IPR006205">
    <property type="entry name" value="Mev_gal_kin"/>
</dbReference>
<protein>
    <recommendedName>
        <fullName evidence="3 19">Mevalonate kinase</fullName>
        <shortName evidence="19">MK</shortName>
        <ecNumber evidence="3 19">2.7.1.36</ecNumber>
    </recommendedName>
</protein>
<dbReference type="InterPro" id="IPR013750">
    <property type="entry name" value="GHMP_kinase_C_dom"/>
</dbReference>
<sequence>MVSAPGKVIVYGEHAVVYGKGAIAAALSLRSYLLVTPLRDSRKITLCFADIGLDHSWDIDSLPWPAFTAPGKKKYFFDTLERLDHQLLTALKPFVAPIDGKVLQNAATPFLYLFMMIGNRHTTGAIYTLRSTIPIGAGLGSSASIAVCLSAALQIQMGTLTRPFKGMLPHEKELQLKRVNNWAFVGEMCIHGNPSGVDNTVSTGGKAVLFRRNDYEQPPDVTHLVSFPELPLLLVNTKQPRRTADEVAKVRNLLVNHEEITNLMLDTIDRITTEAHEIISHPDFSPAAGSPSLTRLGELIRINHGLLVSLGVSHPKLERIRELIDYSGIGWTKLTGAGGGGCSITLLKPNVKEDALKELEDRLDAEGFEKYETTLGGPGVGVLWPAVLNPGVENTIITQEMFLTAKDVEAVETLVGVNGKRGAQWKFWRN</sequence>
<evidence type="ECO:0000256" key="14">
    <source>
        <dbReference type="ARBA" id="ARBA00023098"/>
    </source>
</evidence>
<dbReference type="GO" id="GO:0005829">
    <property type="term" value="C:cytosol"/>
    <property type="evidence" value="ECO:0007669"/>
    <property type="project" value="TreeGrafter"/>
</dbReference>
<keyword evidence="14 19" id="KW-0443">Lipid metabolism</keyword>
<dbReference type="GO" id="GO:0046872">
    <property type="term" value="F:metal ion binding"/>
    <property type="evidence" value="ECO:0007669"/>
    <property type="project" value="UniProtKB-KW"/>
</dbReference>
<keyword evidence="9 19" id="KW-0418">Kinase</keyword>
<organism evidence="22 23">
    <name type="scientific">Ascodesmis nigricans</name>
    <dbReference type="NCBI Taxonomy" id="341454"/>
    <lineage>
        <taxon>Eukaryota</taxon>
        <taxon>Fungi</taxon>
        <taxon>Dikarya</taxon>
        <taxon>Ascomycota</taxon>
        <taxon>Pezizomycotina</taxon>
        <taxon>Pezizomycetes</taxon>
        <taxon>Pezizales</taxon>
        <taxon>Ascodesmidaceae</taxon>
        <taxon>Ascodesmis</taxon>
    </lineage>
</organism>
<dbReference type="STRING" id="341454.A0A4S2MQ29"/>
<evidence type="ECO:0000256" key="18">
    <source>
        <dbReference type="ARBA" id="ARBA00029438"/>
    </source>
</evidence>
<dbReference type="FunFam" id="3.30.70.890:FF:000003">
    <property type="entry name" value="Mevalonate kinase"/>
    <property type="match status" value="1"/>
</dbReference>
<dbReference type="InterPro" id="IPR020568">
    <property type="entry name" value="Ribosomal_Su5_D2-typ_SF"/>
</dbReference>
<reference evidence="22 23" key="1">
    <citation type="submission" date="2019-04" db="EMBL/GenBank/DDBJ databases">
        <title>Comparative genomics and transcriptomics to analyze fruiting body development in filamentous ascomycetes.</title>
        <authorList>
            <consortium name="DOE Joint Genome Institute"/>
            <person name="Lutkenhaus R."/>
            <person name="Traeger S."/>
            <person name="Breuer J."/>
            <person name="Kuo A."/>
            <person name="Lipzen A."/>
            <person name="Pangilinan J."/>
            <person name="Dilworth D."/>
            <person name="Sandor L."/>
            <person name="Poggeler S."/>
            <person name="Barry K."/>
            <person name="Grigoriev I.V."/>
            <person name="Nowrousian M."/>
        </authorList>
    </citation>
    <scope>NUCLEOTIDE SEQUENCE [LARGE SCALE GENOMIC DNA]</scope>
    <source>
        <strain evidence="22 23">CBS 389.68</strain>
    </source>
</reference>
<evidence type="ECO:0000256" key="10">
    <source>
        <dbReference type="ARBA" id="ARBA00022840"/>
    </source>
</evidence>
<dbReference type="Proteomes" id="UP000298138">
    <property type="component" value="Unassembled WGS sequence"/>
</dbReference>
<evidence type="ECO:0000256" key="9">
    <source>
        <dbReference type="ARBA" id="ARBA00022777"/>
    </source>
</evidence>
<dbReference type="PANTHER" id="PTHR43290:SF2">
    <property type="entry name" value="MEVALONATE KINASE"/>
    <property type="match status" value="1"/>
</dbReference>
<evidence type="ECO:0000259" key="21">
    <source>
        <dbReference type="Pfam" id="PF08544"/>
    </source>
</evidence>
<dbReference type="InParanoid" id="A0A4S2MQ29"/>
<dbReference type="GO" id="GO:0006696">
    <property type="term" value="P:ergosterol biosynthetic process"/>
    <property type="evidence" value="ECO:0007669"/>
    <property type="project" value="TreeGrafter"/>
</dbReference>
<dbReference type="GO" id="GO:0019287">
    <property type="term" value="P:isopentenyl diphosphate biosynthetic process, mevalonate pathway"/>
    <property type="evidence" value="ECO:0007669"/>
    <property type="project" value="UniProtKB-UniPathway"/>
</dbReference>
<evidence type="ECO:0000256" key="12">
    <source>
        <dbReference type="ARBA" id="ARBA00022955"/>
    </source>
</evidence>
<dbReference type="NCBIfam" id="TIGR00549">
    <property type="entry name" value="mevalon_kin"/>
    <property type="match status" value="1"/>
</dbReference>
<dbReference type="EMBL" id="ML220132">
    <property type="protein sequence ID" value="TGZ79300.1"/>
    <property type="molecule type" value="Genomic_DNA"/>
</dbReference>
<dbReference type="FunCoup" id="A0A4S2MQ29">
    <property type="interactions" value="436"/>
</dbReference>
<evidence type="ECO:0000256" key="4">
    <source>
        <dbReference type="ARBA" id="ARBA00022490"/>
    </source>
</evidence>
<dbReference type="PROSITE" id="PS00627">
    <property type="entry name" value="GHMP_KINASES_ATP"/>
    <property type="match status" value="1"/>
</dbReference>
<evidence type="ECO:0000313" key="22">
    <source>
        <dbReference type="EMBL" id="TGZ79300.1"/>
    </source>
</evidence>
<dbReference type="UniPathway" id="UPA00057">
    <property type="reaction ID" value="UER00098"/>
</dbReference>
<dbReference type="Gene3D" id="3.30.230.10">
    <property type="match status" value="1"/>
</dbReference>
<dbReference type="Pfam" id="PF08544">
    <property type="entry name" value="GHMP_kinases_C"/>
    <property type="match status" value="1"/>
</dbReference>
<evidence type="ECO:0000256" key="5">
    <source>
        <dbReference type="ARBA" id="ARBA00022516"/>
    </source>
</evidence>
<dbReference type="GO" id="GO:0004496">
    <property type="term" value="F:mevalonate kinase activity"/>
    <property type="evidence" value="ECO:0007669"/>
    <property type="project" value="UniProtKB-EC"/>
</dbReference>
<evidence type="ECO:0000313" key="23">
    <source>
        <dbReference type="Proteomes" id="UP000298138"/>
    </source>
</evidence>
<evidence type="ECO:0000259" key="20">
    <source>
        <dbReference type="Pfam" id="PF00288"/>
    </source>
</evidence>
<comment type="pathway">
    <text evidence="18 19">Isoprenoid biosynthesis; isopentenyl diphosphate biosynthesis via mevalonate pathway; isopentenyl diphosphate from (R)-mevalonate: step 1/3.</text>
</comment>
<feature type="domain" description="GHMP kinase C-terminal" evidence="21">
    <location>
        <begin position="291"/>
        <end position="359"/>
    </location>
</feature>
<evidence type="ECO:0000256" key="19">
    <source>
        <dbReference type="RuleBase" id="RU363087"/>
    </source>
</evidence>
<comment type="subcellular location">
    <subcellularLocation>
        <location evidence="1 19">Cytoplasm</location>
    </subcellularLocation>
</comment>
<keyword evidence="12 19" id="KW-0752">Steroid biosynthesis</keyword>
<keyword evidence="23" id="KW-1185">Reference proteome</keyword>
<dbReference type="AlphaFoldDB" id="A0A4S2MQ29"/>
<keyword evidence="16 19" id="KW-0753">Steroid metabolism</keyword>
<evidence type="ECO:0000256" key="13">
    <source>
        <dbReference type="ARBA" id="ARBA00023011"/>
    </source>
</evidence>
<keyword evidence="4 19" id="KW-0963">Cytoplasm</keyword>
<evidence type="ECO:0000256" key="15">
    <source>
        <dbReference type="ARBA" id="ARBA00023166"/>
    </source>
</evidence>
<dbReference type="OrthoDB" id="1652964at2759"/>
<feature type="domain" description="GHMP kinase N-terminal" evidence="20">
    <location>
        <begin position="123"/>
        <end position="201"/>
    </location>
</feature>
<evidence type="ECO:0000256" key="2">
    <source>
        <dbReference type="ARBA" id="ARBA00006495"/>
    </source>
</evidence>
<gene>
    <name evidence="22" type="ORF">EX30DRAFT_355744</name>
</gene>
<dbReference type="InterPro" id="IPR006203">
    <property type="entry name" value="GHMP_knse_ATP-bd_CS"/>
</dbReference>
<dbReference type="EC" id="2.7.1.36" evidence="3 19"/>
<keyword evidence="13 19" id="KW-0756">Sterol biosynthesis</keyword>
<keyword evidence="15 19" id="KW-1207">Sterol metabolism</keyword>
<dbReference type="Gene3D" id="3.30.70.890">
    <property type="entry name" value="GHMP kinase, C-terminal domain"/>
    <property type="match status" value="1"/>
</dbReference>
<dbReference type="InterPro" id="IPR014721">
    <property type="entry name" value="Ribsml_uS5_D2-typ_fold_subgr"/>
</dbReference>
<dbReference type="InterPro" id="IPR036554">
    <property type="entry name" value="GHMP_kinase_C_sf"/>
</dbReference>
<name>A0A4S2MQ29_9PEZI</name>
<comment type="similarity">
    <text evidence="2 19">Belongs to the GHMP kinase family. Mevalonate kinase subfamily.</text>
</comment>
<keyword evidence="6 19" id="KW-0808">Transferase</keyword>
<dbReference type="InterPro" id="IPR006204">
    <property type="entry name" value="GHMP_kinase_N_dom"/>
</dbReference>
<evidence type="ECO:0000256" key="8">
    <source>
        <dbReference type="ARBA" id="ARBA00022741"/>
    </source>
</evidence>
<evidence type="ECO:0000256" key="17">
    <source>
        <dbReference type="ARBA" id="ARBA00029310"/>
    </source>
</evidence>
<evidence type="ECO:0000256" key="3">
    <source>
        <dbReference type="ARBA" id="ARBA00012103"/>
    </source>
</evidence>
<dbReference type="PRINTS" id="PR00959">
    <property type="entry name" value="MEVGALKINASE"/>
</dbReference>
<evidence type="ECO:0000256" key="16">
    <source>
        <dbReference type="ARBA" id="ARBA00023221"/>
    </source>
</evidence>
<keyword evidence="7" id="KW-0479">Metal-binding</keyword>
<evidence type="ECO:0000256" key="11">
    <source>
        <dbReference type="ARBA" id="ARBA00022842"/>
    </source>
</evidence>
<keyword evidence="11" id="KW-0460">Magnesium</keyword>
<dbReference type="SUPFAM" id="SSF54211">
    <property type="entry name" value="Ribosomal protein S5 domain 2-like"/>
    <property type="match status" value="1"/>
</dbReference>
<keyword evidence="8 19" id="KW-0547">Nucleotide-binding</keyword>
<dbReference type="Pfam" id="PF00288">
    <property type="entry name" value="GHMP_kinases_N"/>
    <property type="match status" value="1"/>
</dbReference>
<keyword evidence="5 19" id="KW-0444">Lipid biosynthesis</keyword>
<keyword evidence="10 19" id="KW-0067">ATP-binding</keyword>
<dbReference type="SUPFAM" id="SSF55060">
    <property type="entry name" value="GHMP Kinase, C-terminal domain"/>
    <property type="match status" value="1"/>
</dbReference>
<comment type="function">
    <text evidence="19">Mevalonate kinase; part of the second module of ergosterol biosynthesis pathway that includes the middle steps of the pathway. The second module is carried out in the vacuole and involves the formation of farnesyl diphosphate, which is also an important intermediate in the biosynthesis of ubiquinone, dolichol, heme and prenylated proteins.</text>
</comment>
<evidence type="ECO:0000256" key="7">
    <source>
        <dbReference type="ARBA" id="ARBA00022723"/>
    </source>
</evidence>
<dbReference type="FunFam" id="3.30.230.10:FF:000027">
    <property type="entry name" value="Mevalonate kinase"/>
    <property type="match status" value="1"/>
</dbReference>
<comment type="catalytic activity">
    <reaction evidence="17">
        <text>(R)-mevalonate + ATP = (R)-5-phosphomevalonate + ADP + H(+)</text>
        <dbReference type="Rhea" id="RHEA:17065"/>
        <dbReference type="ChEBI" id="CHEBI:15378"/>
        <dbReference type="ChEBI" id="CHEBI:30616"/>
        <dbReference type="ChEBI" id="CHEBI:36464"/>
        <dbReference type="ChEBI" id="CHEBI:58146"/>
        <dbReference type="ChEBI" id="CHEBI:456216"/>
        <dbReference type="EC" id="2.7.1.36"/>
    </reaction>
    <physiologicalReaction direction="left-to-right" evidence="17">
        <dbReference type="Rhea" id="RHEA:17066"/>
    </physiologicalReaction>
</comment>
<dbReference type="GO" id="GO:0005524">
    <property type="term" value="F:ATP binding"/>
    <property type="evidence" value="ECO:0007669"/>
    <property type="project" value="UniProtKB-KW"/>
</dbReference>
<dbReference type="PANTHER" id="PTHR43290">
    <property type="entry name" value="MEVALONATE KINASE"/>
    <property type="match status" value="1"/>
</dbReference>
<evidence type="ECO:0000256" key="1">
    <source>
        <dbReference type="ARBA" id="ARBA00004496"/>
    </source>
</evidence>